<dbReference type="Proteomes" id="UP000276133">
    <property type="component" value="Unassembled WGS sequence"/>
</dbReference>
<dbReference type="AlphaFoldDB" id="A0A3M7PAP4"/>
<dbReference type="Pfam" id="PF00515">
    <property type="entry name" value="TPR_1"/>
    <property type="match status" value="1"/>
</dbReference>
<evidence type="ECO:0000256" key="3">
    <source>
        <dbReference type="PROSITE-ProRule" id="PRU00339"/>
    </source>
</evidence>
<evidence type="ECO:0000256" key="1">
    <source>
        <dbReference type="ARBA" id="ARBA00022737"/>
    </source>
</evidence>
<evidence type="ECO:0000313" key="4">
    <source>
        <dbReference type="EMBL" id="RMZ96165.1"/>
    </source>
</evidence>
<protein>
    <submittedName>
        <fullName evidence="4">Mbre TPR repeat</fullName>
    </submittedName>
</protein>
<feature type="repeat" description="TPR" evidence="3">
    <location>
        <begin position="54"/>
        <end position="87"/>
    </location>
</feature>
<feature type="repeat" description="TPR" evidence="3">
    <location>
        <begin position="12"/>
        <end position="45"/>
    </location>
</feature>
<dbReference type="OrthoDB" id="381520at2759"/>
<dbReference type="Pfam" id="PF13424">
    <property type="entry name" value="TPR_12"/>
    <property type="match status" value="1"/>
</dbReference>
<keyword evidence="2 3" id="KW-0802">TPR repeat</keyword>
<accession>A0A3M7PAP4</accession>
<evidence type="ECO:0000313" key="5">
    <source>
        <dbReference type="Proteomes" id="UP000276133"/>
    </source>
</evidence>
<gene>
    <name evidence="4" type="ORF">BpHYR1_029300</name>
</gene>
<dbReference type="PANTHER" id="PTHR45641">
    <property type="entry name" value="TETRATRICOPEPTIDE REPEAT PROTEIN (AFU_ORTHOLOGUE AFUA_6G03870)"/>
    <property type="match status" value="1"/>
</dbReference>
<dbReference type="InterPro" id="IPR011990">
    <property type="entry name" value="TPR-like_helical_dom_sf"/>
</dbReference>
<dbReference type="EMBL" id="REGN01012299">
    <property type="protein sequence ID" value="RMZ96165.1"/>
    <property type="molecule type" value="Genomic_DNA"/>
</dbReference>
<proteinExistence type="predicted"/>
<dbReference type="InterPro" id="IPR019734">
    <property type="entry name" value="TPR_rpt"/>
</dbReference>
<keyword evidence="5" id="KW-1185">Reference proteome</keyword>
<dbReference type="PANTHER" id="PTHR45641:SF19">
    <property type="entry name" value="NEPHROCYSTIN-3"/>
    <property type="match status" value="1"/>
</dbReference>
<name>A0A3M7PAP4_BRAPC</name>
<organism evidence="4 5">
    <name type="scientific">Brachionus plicatilis</name>
    <name type="common">Marine rotifer</name>
    <name type="synonym">Brachionus muelleri</name>
    <dbReference type="NCBI Taxonomy" id="10195"/>
    <lineage>
        <taxon>Eukaryota</taxon>
        <taxon>Metazoa</taxon>
        <taxon>Spiralia</taxon>
        <taxon>Gnathifera</taxon>
        <taxon>Rotifera</taxon>
        <taxon>Eurotatoria</taxon>
        <taxon>Monogononta</taxon>
        <taxon>Pseudotrocha</taxon>
        <taxon>Ploima</taxon>
        <taxon>Brachionidae</taxon>
        <taxon>Brachionus</taxon>
    </lineage>
</organism>
<feature type="repeat" description="TPR" evidence="3">
    <location>
        <begin position="96"/>
        <end position="129"/>
    </location>
</feature>
<dbReference type="SUPFAM" id="SSF48452">
    <property type="entry name" value="TPR-like"/>
    <property type="match status" value="1"/>
</dbReference>
<reference evidence="4 5" key="1">
    <citation type="journal article" date="2018" name="Sci. Rep.">
        <title>Genomic signatures of local adaptation to the degree of environmental predictability in rotifers.</title>
        <authorList>
            <person name="Franch-Gras L."/>
            <person name="Hahn C."/>
            <person name="Garcia-Roger E.M."/>
            <person name="Carmona M.J."/>
            <person name="Serra M."/>
            <person name="Gomez A."/>
        </authorList>
    </citation>
    <scope>NUCLEOTIDE SEQUENCE [LARGE SCALE GENOMIC DNA]</scope>
    <source>
        <strain evidence="4">HYR1</strain>
    </source>
</reference>
<keyword evidence="1" id="KW-0677">Repeat</keyword>
<dbReference type="PROSITE" id="PS50293">
    <property type="entry name" value="TPR_REGION"/>
    <property type="match status" value="3"/>
</dbReference>
<dbReference type="STRING" id="10195.A0A3M7PAP4"/>
<dbReference type="SMART" id="SM00028">
    <property type="entry name" value="TPR"/>
    <property type="match status" value="3"/>
</dbReference>
<comment type="caution">
    <text evidence="4">The sequence shown here is derived from an EMBL/GenBank/DDBJ whole genome shotgun (WGS) entry which is preliminary data.</text>
</comment>
<dbReference type="PROSITE" id="PS50005">
    <property type="entry name" value="TPR"/>
    <property type="match status" value="3"/>
</dbReference>
<dbReference type="Gene3D" id="1.25.40.10">
    <property type="entry name" value="Tetratricopeptide repeat domain"/>
    <property type="match status" value="1"/>
</dbReference>
<sequence length="230" mass="27488">MRAFNNEHPSIGDTYNNLGNVYDSMGEYNKAIEYYEKSLEIKMRAFNNEHPSIGVIYINLGVVYYSIGEYNKAIEYFNKSLGIFLKSFNYDHPSIAEIYNNLGNVFKSKGEYNKAIEYYEKSLEIKRYDCFNNIHLSKFWSKFDELDGKYSYAKFKNSNFKIYQFYYYKGGDSIILESKISSQYKRNFDHDHFDISFVLNLLQHFILLKLEKIIRSSFLVLFFNYEFQIF</sequence>
<evidence type="ECO:0000256" key="2">
    <source>
        <dbReference type="ARBA" id="ARBA00022803"/>
    </source>
</evidence>